<proteinExistence type="predicted"/>
<keyword evidence="3" id="KW-1185">Reference proteome</keyword>
<gene>
    <name evidence="2" type="ORF">GRI75_13120</name>
</gene>
<dbReference type="RefSeq" id="WP_160747430.1">
    <property type="nucleotide sequence ID" value="NZ_WTYK01000008.1"/>
</dbReference>
<reference evidence="2 3" key="1">
    <citation type="submission" date="2019-12" db="EMBL/GenBank/DDBJ databases">
        <title>Genomic-based taxomic classification of the family Erythrobacteraceae.</title>
        <authorList>
            <person name="Xu L."/>
        </authorList>
    </citation>
    <scope>NUCLEOTIDE SEQUENCE [LARGE SCALE GENOMIC DNA]</scope>
    <source>
        <strain evidence="2 3">MCCC 1K02066</strain>
    </source>
</reference>
<accession>A0A6I4UUH8</accession>
<evidence type="ECO:0000313" key="2">
    <source>
        <dbReference type="EMBL" id="MXP42580.1"/>
    </source>
</evidence>
<sequence length="201" mass="21324">MASGERPRARHGRIGVVAALGLNAAALVVPQQASAQPDQLSSCLAIADMAARVACYDAIARRQVETPVAVPTPAPTPAPAPAPAPRVEAPAAAPAATERPVEAGTSAKAEFGFSPAERERLLPAEQQQLVDLTFTVGTARLTGPGYWQFEMKEGSTWRLAESRRAFRAPGPGDAVVIRRGSLGSYFLDFDDQPGMRIKRLR</sequence>
<dbReference type="AlphaFoldDB" id="A0A6I4UUH8"/>
<name>A0A6I4UUH8_9SPHN</name>
<protein>
    <submittedName>
        <fullName evidence="2">Uncharacterized protein</fullName>
    </submittedName>
</protein>
<comment type="caution">
    <text evidence="2">The sequence shown here is derived from an EMBL/GenBank/DDBJ whole genome shotgun (WGS) entry which is preliminary data.</text>
</comment>
<dbReference type="Proteomes" id="UP000469159">
    <property type="component" value="Unassembled WGS sequence"/>
</dbReference>
<feature type="compositionally biased region" description="Pro residues" evidence="1">
    <location>
        <begin position="70"/>
        <end position="84"/>
    </location>
</feature>
<dbReference type="OrthoDB" id="7596780at2"/>
<organism evidence="2 3">
    <name type="scientific">Croceibacterium soli</name>
    <dbReference type="NCBI Taxonomy" id="1739690"/>
    <lineage>
        <taxon>Bacteria</taxon>
        <taxon>Pseudomonadati</taxon>
        <taxon>Pseudomonadota</taxon>
        <taxon>Alphaproteobacteria</taxon>
        <taxon>Sphingomonadales</taxon>
        <taxon>Erythrobacteraceae</taxon>
        <taxon>Croceibacterium</taxon>
    </lineage>
</organism>
<evidence type="ECO:0000313" key="3">
    <source>
        <dbReference type="Proteomes" id="UP000469159"/>
    </source>
</evidence>
<dbReference type="EMBL" id="WTYK01000008">
    <property type="protein sequence ID" value="MXP42580.1"/>
    <property type="molecule type" value="Genomic_DNA"/>
</dbReference>
<feature type="compositionally biased region" description="Low complexity" evidence="1">
    <location>
        <begin position="85"/>
        <end position="98"/>
    </location>
</feature>
<feature type="region of interest" description="Disordered" evidence="1">
    <location>
        <begin position="70"/>
        <end position="104"/>
    </location>
</feature>
<evidence type="ECO:0000256" key="1">
    <source>
        <dbReference type="SAM" id="MobiDB-lite"/>
    </source>
</evidence>